<sequence>MIDPVRPAALAAGDLVALVSPSGPVRSVRADAAVGVLTGWELRTRLGRHALARTGYLAGTDEQRLADLNEAFADPEVRAVLCLRGGYGMQRIVDGLDLDAVRADPKLVMGFSDITALHLALWQGARLATVHGPVAAQLDKGAQSPTALGAKTVLMSSAPVTVKADEAESTFRVRRVGRAEGVLIGGNLAMLASSVGTPHMPDLTGAILLVEDVNEQPYRIDRMLTQLLRSGALDGLAGVAIGQFTDCDAEGGPAAEEVLEERLAPLGVPLLGGLPIGHGDQHVAIGVGVPAVLDATAGTLHVQPVGRA</sequence>
<dbReference type="InterPro" id="IPR003507">
    <property type="entry name" value="S66_fam"/>
</dbReference>
<dbReference type="InterPro" id="IPR040449">
    <property type="entry name" value="Peptidase_S66_N"/>
</dbReference>
<dbReference type="EMBL" id="JBHSAY010000015">
    <property type="protein sequence ID" value="MFC4134400.1"/>
    <property type="molecule type" value="Genomic_DNA"/>
</dbReference>
<feature type="domain" description="LD-carboxypeptidase C-terminal" evidence="7">
    <location>
        <begin position="180"/>
        <end position="292"/>
    </location>
</feature>
<proteinExistence type="inferred from homology"/>
<dbReference type="Pfam" id="PF17676">
    <property type="entry name" value="Peptidase_S66C"/>
    <property type="match status" value="1"/>
</dbReference>
<gene>
    <name evidence="8" type="ORF">ACFOZ4_27630</name>
</gene>
<evidence type="ECO:0000256" key="4">
    <source>
        <dbReference type="ARBA" id="ARBA00022801"/>
    </source>
</evidence>
<dbReference type="Gene3D" id="3.50.30.60">
    <property type="entry name" value="LD-carboxypeptidase A C-terminal domain-like"/>
    <property type="match status" value="1"/>
</dbReference>
<keyword evidence="2" id="KW-0121">Carboxypeptidase</keyword>
<comment type="similarity">
    <text evidence="1">Belongs to the peptidase S66 family.</text>
</comment>
<dbReference type="PANTHER" id="PTHR30237">
    <property type="entry name" value="MURAMOYLTETRAPEPTIDE CARBOXYPEPTIDASE"/>
    <property type="match status" value="1"/>
</dbReference>
<dbReference type="InterPro" id="IPR040921">
    <property type="entry name" value="Peptidase_S66C"/>
</dbReference>
<evidence type="ECO:0000256" key="2">
    <source>
        <dbReference type="ARBA" id="ARBA00022645"/>
    </source>
</evidence>
<keyword evidence="4" id="KW-0378">Hydrolase</keyword>
<feature type="domain" description="LD-carboxypeptidase N-terminal" evidence="6">
    <location>
        <begin position="16"/>
        <end position="132"/>
    </location>
</feature>
<evidence type="ECO:0000313" key="9">
    <source>
        <dbReference type="Proteomes" id="UP001595816"/>
    </source>
</evidence>
<dbReference type="RefSeq" id="WP_253761443.1">
    <property type="nucleotide sequence ID" value="NZ_JAMZDZ010000001.1"/>
</dbReference>
<keyword evidence="5" id="KW-0720">Serine protease</keyword>
<dbReference type="InterPro" id="IPR027478">
    <property type="entry name" value="LdcA_N"/>
</dbReference>
<evidence type="ECO:0000256" key="1">
    <source>
        <dbReference type="ARBA" id="ARBA00010233"/>
    </source>
</evidence>
<dbReference type="SUPFAM" id="SSF52317">
    <property type="entry name" value="Class I glutamine amidotransferase-like"/>
    <property type="match status" value="1"/>
</dbReference>
<organism evidence="8 9">
    <name type="scientific">Hamadaea flava</name>
    <dbReference type="NCBI Taxonomy" id="1742688"/>
    <lineage>
        <taxon>Bacteria</taxon>
        <taxon>Bacillati</taxon>
        <taxon>Actinomycetota</taxon>
        <taxon>Actinomycetes</taxon>
        <taxon>Micromonosporales</taxon>
        <taxon>Micromonosporaceae</taxon>
        <taxon>Hamadaea</taxon>
    </lineage>
</organism>
<dbReference type="SUPFAM" id="SSF141986">
    <property type="entry name" value="LD-carboxypeptidase A C-terminal domain-like"/>
    <property type="match status" value="1"/>
</dbReference>
<keyword evidence="9" id="KW-1185">Reference proteome</keyword>
<dbReference type="PIRSF" id="PIRSF028757">
    <property type="entry name" value="LD-carboxypeptidase"/>
    <property type="match status" value="1"/>
</dbReference>
<dbReference type="PANTHER" id="PTHR30237:SF2">
    <property type="entry name" value="MUREIN TETRAPEPTIDE CARBOXYPEPTIDASE"/>
    <property type="match status" value="1"/>
</dbReference>
<dbReference type="Proteomes" id="UP001595816">
    <property type="component" value="Unassembled WGS sequence"/>
</dbReference>
<evidence type="ECO:0000259" key="7">
    <source>
        <dbReference type="Pfam" id="PF17676"/>
    </source>
</evidence>
<dbReference type="Gene3D" id="3.40.50.10740">
    <property type="entry name" value="Class I glutamine amidotransferase-like"/>
    <property type="match status" value="1"/>
</dbReference>
<comment type="caution">
    <text evidence="8">The sequence shown here is derived from an EMBL/GenBank/DDBJ whole genome shotgun (WGS) entry which is preliminary data.</text>
</comment>
<dbReference type="InterPro" id="IPR029062">
    <property type="entry name" value="Class_I_gatase-like"/>
</dbReference>
<name>A0ABV8LTK5_9ACTN</name>
<evidence type="ECO:0000256" key="3">
    <source>
        <dbReference type="ARBA" id="ARBA00022670"/>
    </source>
</evidence>
<evidence type="ECO:0000313" key="8">
    <source>
        <dbReference type="EMBL" id="MFC4134400.1"/>
    </source>
</evidence>
<protein>
    <submittedName>
        <fullName evidence="8">LD-carboxypeptidase</fullName>
    </submittedName>
</protein>
<dbReference type="CDD" id="cd07025">
    <property type="entry name" value="Peptidase_S66"/>
    <property type="match status" value="1"/>
</dbReference>
<keyword evidence="3" id="KW-0645">Protease</keyword>
<dbReference type="InterPro" id="IPR027461">
    <property type="entry name" value="Carboxypeptidase_A_C_sf"/>
</dbReference>
<accession>A0ABV8LTK5</accession>
<evidence type="ECO:0000259" key="6">
    <source>
        <dbReference type="Pfam" id="PF02016"/>
    </source>
</evidence>
<dbReference type="Pfam" id="PF02016">
    <property type="entry name" value="Peptidase_S66"/>
    <property type="match status" value="1"/>
</dbReference>
<evidence type="ECO:0000256" key="5">
    <source>
        <dbReference type="ARBA" id="ARBA00022825"/>
    </source>
</evidence>
<reference evidence="9" key="1">
    <citation type="journal article" date="2019" name="Int. J. Syst. Evol. Microbiol.">
        <title>The Global Catalogue of Microorganisms (GCM) 10K type strain sequencing project: providing services to taxonomists for standard genome sequencing and annotation.</title>
        <authorList>
            <consortium name="The Broad Institute Genomics Platform"/>
            <consortium name="The Broad Institute Genome Sequencing Center for Infectious Disease"/>
            <person name="Wu L."/>
            <person name="Ma J."/>
        </authorList>
    </citation>
    <scope>NUCLEOTIDE SEQUENCE [LARGE SCALE GENOMIC DNA]</scope>
    <source>
        <strain evidence="9">CGMCC 4.7289</strain>
    </source>
</reference>